<sequence>MDAPGSCRIFISGEVGYCAGGGRRLVNENPNNVESAVLSSIHAKNAKLPIRHPDQYGAFPTWWGESLFGESLLVVPDANVLRNDIARACRHNQRTVLITAANAGILRLFCAEHVLKEVSGHAKDWADLTGVPPHTYAARWTDEYLPLIRTVNADGLPHGILSPTERERVASLGDSKDVPSVVLSLALGAFFLTEDRRAWEAVYGTEADSEELHKWLPVLMDGGDAGELGKLVFITTALPTAGIIGLWDLCRRFSYRSPWMVAGLAAGVFVLAIQTSRETYRRIGSGLTEAISVLSERLYMPYHEALERFRRRAPVVPSWDMLCSTNDRRAILARACVYRLARSYSGALSADELARALPALGIGQGTQLVRETLRNHGCFHQPYAGRWQVGNPYGYPR</sequence>
<name>E6Q5R5_9ZZZZ</name>
<accession>E6Q5R5</accession>
<reference evidence="1" key="1">
    <citation type="submission" date="2009-10" db="EMBL/GenBank/DDBJ databases">
        <title>Diversity of trophic interactions inside an arsenic-rich microbial ecosystem.</title>
        <authorList>
            <person name="Bertin P.N."/>
            <person name="Heinrich-Salmeron A."/>
            <person name="Pelletier E."/>
            <person name="Goulhen-Chollet F."/>
            <person name="Arsene-Ploetze F."/>
            <person name="Gallien S."/>
            <person name="Calteau A."/>
            <person name="Vallenet D."/>
            <person name="Casiot C."/>
            <person name="Chane-Woon-Ming B."/>
            <person name="Giloteaux L."/>
            <person name="Barakat M."/>
            <person name="Bonnefoy V."/>
            <person name="Bruneel O."/>
            <person name="Chandler M."/>
            <person name="Cleiss J."/>
            <person name="Duran R."/>
            <person name="Elbaz-Poulichet F."/>
            <person name="Fonknechten N."/>
            <person name="Lauga B."/>
            <person name="Mornico D."/>
            <person name="Ortet P."/>
            <person name="Schaeffer C."/>
            <person name="Siguier P."/>
            <person name="Alexander Thil Smith A."/>
            <person name="Van Dorsselaer A."/>
            <person name="Weissenbach J."/>
            <person name="Medigue C."/>
            <person name="Le Paslier D."/>
        </authorList>
    </citation>
    <scope>NUCLEOTIDE SEQUENCE</scope>
</reference>
<dbReference type="AlphaFoldDB" id="E6Q5R5"/>
<gene>
    <name evidence="1" type="ORF">CARN4_1198</name>
</gene>
<comment type="caution">
    <text evidence="1">The sequence shown here is derived from an EMBL/GenBank/DDBJ whole genome shotgun (WGS) entry which is preliminary data.</text>
</comment>
<protein>
    <submittedName>
        <fullName evidence="1">Uncharacterized protein</fullName>
    </submittedName>
</protein>
<evidence type="ECO:0000313" key="1">
    <source>
        <dbReference type="EMBL" id="CBI02536.1"/>
    </source>
</evidence>
<organism evidence="1">
    <name type="scientific">mine drainage metagenome</name>
    <dbReference type="NCBI Taxonomy" id="410659"/>
    <lineage>
        <taxon>unclassified sequences</taxon>
        <taxon>metagenomes</taxon>
        <taxon>ecological metagenomes</taxon>
    </lineage>
</organism>
<proteinExistence type="predicted"/>
<dbReference type="EMBL" id="CABO01000038">
    <property type="protein sequence ID" value="CBI02536.1"/>
    <property type="molecule type" value="Genomic_DNA"/>
</dbReference>